<evidence type="ECO:0000256" key="10">
    <source>
        <dbReference type="SAM" id="Phobius"/>
    </source>
</evidence>
<evidence type="ECO:0000256" key="3">
    <source>
        <dbReference type="ARBA" id="ARBA00022553"/>
    </source>
</evidence>
<dbReference type="CDD" id="cd17546">
    <property type="entry name" value="REC_hyHK_CKI1_RcsC-like"/>
    <property type="match status" value="1"/>
</dbReference>
<dbReference type="PANTHER" id="PTHR45339:SF1">
    <property type="entry name" value="HYBRID SIGNAL TRANSDUCTION HISTIDINE KINASE J"/>
    <property type="match status" value="1"/>
</dbReference>
<evidence type="ECO:0000256" key="7">
    <source>
        <dbReference type="ARBA" id="ARBA00058004"/>
    </source>
</evidence>
<dbReference type="PROSITE" id="PS50109">
    <property type="entry name" value="HIS_KIN"/>
    <property type="match status" value="1"/>
</dbReference>
<proteinExistence type="predicted"/>
<feature type="transmembrane region" description="Helical" evidence="10">
    <location>
        <begin position="136"/>
        <end position="156"/>
    </location>
</feature>
<evidence type="ECO:0000259" key="12">
    <source>
        <dbReference type="PROSITE" id="PS50110"/>
    </source>
</evidence>
<dbReference type="FunFam" id="3.30.565.10:FF:000010">
    <property type="entry name" value="Sensor histidine kinase RcsC"/>
    <property type="match status" value="1"/>
</dbReference>
<feature type="transmembrane region" description="Helical" evidence="10">
    <location>
        <begin position="66"/>
        <end position="84"/>
    </location>
</feature>
<evidence type="ECO:0000256" key="9">
    <source>
        <dbReference type="PROSITE-ProRule" id="PRU00169"/>
    </source>
</evidence>
<comment type="catalytic activity">
    <reaction evidence="1">
        <text>ATP + protein L-histidine = ADP + protein N-phospho-L-histidine.</text>
        <dbReference type="EC" id="2.7.13.3"/>
    </reaction>
</comment>
<keyword evidence="10" id="KW-1133">Transmembrane helix</keyword>
<dbReference type="InterPro" id="IPR036097">
    <property type="entry name" value="HisK_dim/P_sf"/>
</dbReference>
<evidence type="ECO:0000256" key="5">
    <source>
        <dbReference type="ARBA" id="ARBA00023012"/>
    </source>
</evidence>
<dbReference type="Pfam" id="PF00072">
    <property type="entry name" value="Response_reg"/>
    <property type="match status" value="1"/>
</dbReference>
<keyword evidence="5" id="KW-0902">Two-component regulatory system</keyword>
<name>A0A4V3CVL5_9BURK</name>
<evidence type="ECO:0000256" key="2">
    <source>
        <dbReference type="ARBA" id="ARBA00012438"/>
    </source>
</evidence>
<evidence type="ECO:0000259" key="11">
    <source>
        <dbReference type="PROSITE" id="PS50109"/>
    </source>
</evidence>
<dbReference type="SMART" id="SM00388">
    <property type="entry name" value="HisKA"/>
    <property type="match status" value="1"/>
</dbReference>
<evidence type="ECO:0000313" key="13">
    <source>
        <dbReference type="EMBL" id="TDP82888.1"/>
    </source>
</evidence>
<organism evidence="13 14">
    <name type="scientific">Aquabacterium commune</name>
    <dbReference type="NCBI Taxonomy" id="70586"/>
    <lineage>
        <taxon>Bacteria</taxon>
        <taxon>Pseudomonadati</taxon>
        <taxon>Pseudomonadota</taxon>
        <taxon>Betaproteobacteria</taxon>
        <taxon>Burkholderiales</taxon>
        <taxon>Aquabacterium</taxon>
    </lineage>
</organism>
<keyword evidence="13" id="KW-0808">Transferase</keyword>
<dbReference type="CDD" id="cd00082">
    <property type="entry name" value="HisKA"/>
    <property type="match status" value="1"/>
</dbReference>
<keyword evidence="6" id="KW-0843">Virulence</keyword>
<sequence length="632" mass="68690">MPSGFSAFAPPLHGHDAAASHDPELTRLIRAERIRMLFAPTVPVSVVSVLAAIGLAIAVADQTGHRWAIAWASLCVLASVVRLLQWRAYRRAGQEATAHGTERDDPGWLHKLTLTCALHGACWGLAGVMMPVRDMVTSAVISATLVGACAVCTFTLQAHFRPNLAINLPMLVPAGLALLFRQDAYGFFGGAGLLSLLALLLFESRRAERRITELLWLRFTTDRIARERTAALVMAQRHSAIKDQFLATMSHEMRTPLHGILGLARLTLERLPARPGVLAESRHQVELIERAGEHLLHIINDVLDFSRIEAGKLHIEHAPFELRALLDEVLGLLRVNASDKGLRLLTDVRLPQPCWVQGDAARVRQMLHNLLGNAIKFTDMGEVRLVVARDKAQGHGEGTLRFTIQDSGVGIPPEQLPLIFDAFHQADGSFVRRHKGTGLGLTITREIARAMGGDVVCMSELGRGSVFTITVPLPDIPAPGPAVGELRSEPAAGGLVHFNAHVLLVEDNPVNALVADAMLRRHGLSVTRADNGREALALLSHDSRPFQLVLMDLQMPEMGGMEASRLLRRWESEHGVLPIPVVALTANALSSDRAQCLAAGMDDHLAKPFRADELLAVLHRHLAGHATATITA</sequence>
<evidence type="ECO:0000256" key="4">
    <source>
        <dbReference type="ARBA" id="ARBA00022729"/>
    </source>
</evidence>
<dbReference type="EMBL" id="SNXW01000005">
    <property type="protein sequence ID" value="TDP82888.1"/>
    <property type="molecule type" value="Genomic_DNA"/>
</dbReference>
<keyword evidence="4" id="KW-0732">Signal</keyword>
<dbReference type="SMART" id="SM00387">
    <property type="entry name" value="HATPase_c"/>
    <property type="match status" value="1"/>
</dbReference>
<comment type="function">
    <text evidence="7">Member of the two-component regulatory system BvgS/BvgA. Phosphorylates BvgA via a four-step phosphorelay in response to environmental signals.</text>
</comment>
<dbReference type="SUPFAM" id="SSF47384">
    <property type="entry name" value="Homodimeric domain of signal transducing histidine kinase"/>
    <property type="match status" value="1"/>
</dbReference>
<dbReference type="Gene3D" id="3.30.565.10">
    <property type="entry name" value="Histidine kinase-like ATPase, C-terminal domain"/>
    <property type="match status" value="1"/>
</dbReference>
<dbReference type="InterPro" id="IPR003594">
    <property type="entry name" value="HATPase_dom"/>
</dbReference>
<dbReference type="Gene3D" id="3.40.50.2300">
    <property type="match status" value="1"/>
</dbReference>
<dbReference type="InterPro" id="IPR004358">
    <property type="entry name" value="Sig_transdc_His_kin-like_C"/>
</dbReference>
<dbReference type="InterPro" id="IPR001789">
    <property type="entry name" value="Sig_transdc_resp-reg_receiver"/>
</dbReference>
<dbReference type="SUPFAM" id="SSF52172">
    <property type="entry name" value="CheY-like"/>
    <property type="match status" value="1"/>
</dbReference>
<comment type="caution">
    <text evidence="13">The sequence shown here is derived from an EMBL/GenBank/DDBJ whole genome shotgun (WGS) entry which is preliminary data.</text>
</comment>
<protein>
    <recommendedName>
        <fullName evidence="8">Virulence sensor protein BvgS</fullName>
        <ecNumber evidence="2">2.7.13.3</ecNumber>
    </recommendedName>
</protein>
<feature type="modified residue" description="4-aspartylphosphate" evidence="9">
    <location>
        <position position="552"/>
    </location>
</feature>
<feature type="domain" description="Histidine kinase" evidence="11">
    <location>
        <begin position="248"/>
        <end position="475"/>
    </location>
</feature>
<keyword evidence="10" id="KW-0472">Membrane</keyword>
<dbReference type="RefSeq" id="WP_133608839.1">
    <property type="nucleotide sequence ID" value="NZ_SNXW01000005.1"/>
</dbReference>
<keyword evidence="10" id="KW-0812">Transmembrane</keyword>
<feature type="transmembrane region" description="Helical" evidence="10">
    <location>
        <begin position="37"/>
        <end position="60"/>
    </location>
</feature>
<dbReference type="PANTHER" id="PTHR45339">
    <property type="entry name" value="HYBRID SIGNAL TRANSDUCTION HISTIDINE KINASE J"/>
    <property type="match status" value="1"/>
</dbReference>
<dbReference type="OrthoDB" id="8577169at2"/>
<evidence type="ECO:0000256" key="8">
    <source>
        <dbReference type="ARBA" id="ARBA00070152"/>
    </source>
</evidence>
<dbReference type="InterPro" id="IPR036890">
    <property type="entry name" value="HATPase_C_sf"/>
</dbReference>
<dbReference type="PROSITE" id="PS50110">
    <property type="entry name" value="RESPONSE_REGULATORY"/>
    <property type="match status" value="1"/>
</dbReference>
<evidence type="ECO:0000256" key="6">
    <source>
        <dbReference type="ARBA" id="ARBA00023026"/>
    </source>
</evidence>
<feature type="transmembrane region" description="Helical" evidence="10">
    <location>
        <begin position="163"/>
        <end position="180"/>
    </location>
</feature>
<dbReference type="EC" id="2.7.13.3" evidence="2"/>
<dbReference type="PRINTS" id="PR00344">
    <property type="entry name" value="BCTRLSENSOR"/>
</dbReference>
<dbReference type="Pfam" id="PF00512">
    <property type="entry name" value="HisKA"/>
    <property type="match status" value="1"/>
</dbReference>
<accession>A0A4V3CVL5</accession>
<reference evidence="13 14" key="1">
    <citation type="submission" date="2019-03" db="EMBL/GenBank/DDBJ databases">
        <title>Genomic Encyclopedia of Type Strains, Phase IV (KMG-IV): sequencing the most valuable type-strain genomes for metagenomic binning, comparative biology and taxonomic classification.</title>
        <authorList>
            <person name="Goeker M."/>
        </authorList>
    </citation>
    <scope>NUCLEOTIDE SEQUENCE [LARGE SCALE GENOMIC DNA]</scope>
    <source>
        <strain evidence="13 14">DSM 11901</strain>
    </source>
</reference>
<feature type="transmembrane region" description="Helical" evidence="10">
    <location>
        <begin position="186"/>
        <end position="202"/>
    </location>
</feature>
<dbReference type="Pfam" id="PF02518">
    <property type="entry name" value="HATPase_c"/>
    <property type="match status" value="1"/>
</dbReference>
<keyword evidence="13" id="KW-0418">Kinase</keyword>
<dbReference type="SMART" id="SM00448">
    <property type="entry name" value="REC"/>
    <property type="match status" value="1"/>
</dbReference>
<evidence type="ECO:0000313" key="14">
    <source>
        <dbReference type="Proteomes" id="UP000294593"/>
    </source>
</evidence>
<keyword evidence="3 9" id="KW-0597">Phosphoprotein</keyword>
<dbReference type="SUPFAM" id="SSF55874">
    <property type="entry name" value="ATPase domain of HSP90 chaperone/DNA topoisomerase II/histidine kinase"/>
    <property type="match status" value="1"/>
</dbReference>
<dbReference type="InterPro" id="IPR005467">
    <property type="entry name" value="His_kinase_dom"/>
</dbReference>
<feature type="domain" description="Response regulatory" evidence="12">
    <location>
        <begin position="501"/>
        <end position="622"/>
    </location>
</feature>
<dbReference type="InterPro" id="IPR011006">
    <property type="entry name" value="CheY-like_superfamily"/>
</dbReference>
<dbReference type="Gene3D" id="1.10.287.130">
    <property type="match status" value="1"/>
</dbReference>
<gene>
    <name evidence="13" type="ORF">EV672_10575</name>
</gene>
<dbReference type="InterPro" id="IPR003661">
    <property type="entry name" value="HisK_dim/P_dom"/>
</dbReference>
<dbReference type="CDD" id="cd16922">
    <property type="entry name" value="HATPase_EvgS-ArcB-TorS-like"/>
    <property type="match status" value="1"/>
</dbReference>
<dbReference type="GO" id="GO:0000155">
    <property type="term" value="F:phosphorelay sensor kinase activity"/>
    <property type="evidence" value="ECO:0007669"/>
    <property type="project" value="InterPro"/>
</dbReference>
<dbReference type="Proteomes" id="UP000294593">
    <property type="component" value="Unassembled WGS sequence"/>
</dbReference>
<keyword evidence="14" id="KW-1185">Reference proteome</keyword>
<dbReference type="AlphaFoldDB" id="A0A4V3CVL5"/>
<evidence type="ECO:0000256" key="1">
    <source>
        <dbReference type="ARBA" id="ARBA00000085"/>
    </source>
</evidence>